<sequence>MGFLSAIASTASAAVSIATSATYDIDWKSPEVREAVIVHWAAVKEKADAALPLAGLRLSAEQKARLDVLLKGKKVFPDQPTEVLLDGLPDAIPPASLNRIIGSIIDECLKGHKHDAVPAIPSGKEEAEGVPAEVAAAAA</sequence>
<dbReference type="EMBL" id="JANBUL010000015">
    <property type="protein sequence ID" value="KAJ2785109.1"/>
    <property type="molecule type" value="Genomic_DNA"/>
</dbReference>
<comment type="caution">
    <text evidence="1">The sequence shown here is derived from an EMBL/GenBank/DDBJ whole genome shotgun (WGS) entry which is preliminary data.</text>
</comment>
<proteinExistence type="predicted"/>
<dbReference type="Proteomes" id="UP001140217">
    <property type="component" value="Unassembled WGS sequence"/>
</dbReference>
<dbReference type="OrthoDB" id="5572615at2759"/>
<name>A0A9W8HNN7_9FUNG</name>
<keyword evidence="2" id="KW-1185">Reference proteome</keyword>
<protein>
    <submittedName>
        <fullName evidence="1">Uncharacterized protein</fullName>
    </submittedName>
</protein>
<dbReference type="AlphaFoldDB" id="A0A9W8HNN7"/>
<evidence type="ECO:0000313" key="1">
    <source>
        <dbReference type="EMBL" id="KAJ2785109.1"/>
    </source>
</evidence>
<accession>A0A9W8HNN7</accession>
<evidence type="ECO:0000313" key="2">
    <source>
        <dbReference type="Proteomes" id="UP001140217"/>
    </source>
</evidence>
<gene>
    <name evidence="1" type="ORF">H4R18_000697</name>
</gene>
<reference evidence="1" key="1">
    <citation type="submission" date="2022-07" db="EMBL/GenBank/DDBJ databases">
        <title>Phylogenomic reconstructions and comparative analyses of Kickxellomycotina fungi.</title>
        <authorList>
            <person name="Reynolds N.K."/>
            <person name="Stajich J.E."/>
            <person name="Barry K."/>
            <person name="Grigoriev I.V."/>
            <person name="Crous P."/>
            <person name="Smith M.E."/>
        </authorList>
    </citation>
    <scope>NUCLEOTIDE SEQUENCE</scope>
    <source>
        <strain evidence="1">NBRC 105414</strain>
    </source>
</reference>
<organism evidence="1 2">
    <name type="scientific">Coemansia javaensis</name>
    <dbReference type="NCBI Taxonomy" id="2761396"/>
    <lineage>
        <taxon>Eukaryota</taxon>
        <taxon>Fungi</taxon>
        <taxon>Fungi incertae sedis</taxon>
        <taxon>Zoopagomycota</taxon>
        <taxon>Kickxellomycotina</taxon>
        <taxon>Kickxellomycetes</taxon>
        <taxon>Kickxellales</taxon>
        <taxon>Kickxellaceae</taxon>
        <taxon>Coemansia</taxon>
    </lineage>
</organism>